<keyword evidence="10" id="KW-1185">Reference proteome</keyword>
<dbReference type="PANTHER" id="PTHR24092:SF150">
    <property type="entry name" value="PHOSPHOLIPID-TRANSPORTING ATPASE"/>
    <property type="match status" value="1"/>
</dbReference>
<feature type="region of interest" description="Disordered" evidence="5">
    <location>
        <begin position="601"/>
        <end position="646"/>
    </location>
</feature>
<dbReference type="SUPFAM" id="SSF81660">
    <property type="entry name" value="Metal cation-transporting ATPase, ATP-binding domain N"/>
    <property type="match status" value="1"/>
</dbReference>
<evidence type="ECO:0000313" key="10">
    <source>
        <dbReference type="Proteomes" id="UP000265618"/>
    </source>
</evidence>
<dbReference type="InterPro" id="IPR032631">
    <property type="entry name" value="P-type_ATPase_N"/>
</dbReference>
<dbReference type="PRINTS" id="PR00119">
    <property type="entry name" value="CATATPASE"/>
</dbReference>
<feature type="compositionally biased region" description="Low complexity" evidence="5">
    <location>
        <begin position="318"/>
        <end position="330"/>
    </location>
</feature>
<comment type="subcellular location">
    <subcellularLocation>
        <location evidence="1">Membrane</location>
    </subcellularLocation>
</comment>
<dbReference type="Pfam" id="PF13246">
    <property type="entry name" value="Cation_ATPase"/>
    <property type="match status" value="1"/>
</dbReference>
<dbReference type="OrthoDB" id="377733at2759"/>
<reference evidence="9 10" key="1">
    <citation type="journal article" date="2018" name="PLoS ONE">
        <title>The draft genome of Kipferlia bialata reveals reductive genome evolution in fornicate parasites.</title>
        <authorList>
            <person name="Tanifuji G."/>
            <person name="Takabayashi S."/>
            <person name="Kume K."/>
            <person name="Takagi M."/>
            <person name="Nakayama T."/>
            <person name="Kamikawa R."/>
            <person name="Inagaki Y."/>
            <person name="Hashimoto T."/>
        </authorList>
    </citation>
    <scope>NUCLEOTIDE SEQUENCE [LARGE SCALE GENOMIC DNA]</scope>
    <source>
        <strain evidence="9">NY0173</strain>
    </source>
</reference>
<evidence type="ECO:0000256" key="1">
    <source>
        <dbReference type="ARBA" id="ARBA00004370"/>
    </source>
</evidence>
<dbReference type="InterPro" id="IPR008250">
    <property type="entry name" value="ATPase_P-typ_transduc_dom_A_sf"/>
</dbReference>
<dbReference type="GO" id="GO:0005886">
    <property type="term" value="C:plasma membrane"/>
    <property type="evidence" value="ECO:0007669"/>
    <property type="project" value="TreeGrafter"/>
</dbReference>
<dbReference type="Gene3D" id="1.20.1110.10">
    <property type="entry name" value="Calcium-transporting ATPase, transmembrane domain"/>
    <property type="match status" value="1"/>
</dbReference>
<feature type="compositionally biased region" description="Basic residues" evidence="5">
    <location>
        <begin position="290"/>
        <end position="313"/>
    </location>
</feature>
<dbReference type="Gene3D" id="3.40.1110.10">
    <property type="entry name" value="Calcium-transporting ATPase, cytoplasmic domain N"/>
    <property type="match status" value="2"/>
</dbReference>
<dbReference type="PANTHER" id="PTHR24092">
    <property type="entry name" value="PROBABLE PHOSPHOLIPID-TRANSPORTING ATPASE"/>
    <property type="match status" value="1"/>
</dbReference>
<dbReference type="InterPro" id="IPR036412">
    <property type="entry name" value="HAD-like_sf"/>
</dbReference>
<feature type="compositionally biased region" description="Basic and acidic residues" evidence="5">
    <location>
        <begin position="106"/>
        <end position="137"/>
    </location>
</feature>
<dbReference type="PROSITE" id="PS00154">
    <property type="entry name" value="ATPASE_E1_E2"/>
    <property type="match status" value="1"/>
</dbReference>
<evidence type="ECO:0000259" key="7">
    <source>
        <dbReference type="Pfam" id="PF00122"/>
    </source>
</evidence>
<dbReference type="GO" id="GO:0140326">
    <property type="term" value="F:ATPase-coupled intramembrane lipid transporter activity"/>
    <property type="evidence" value="ECO:0007669"/>
    <property type="project" value="TreeGrafter"/>
</dbReference>
<keyword evidence="2 6" id="KW-0812">Transmembrane</keyword>
<dbReference type="Gene3D" id="3.40.50.1000">
    <property type="entry name" value="HAD superfamily/HAD-like"/>
    <property type="match status" value="2"/>
</dbReference>
<evidence type="ECO:0000256" key="5">
    <source>
        <dbReference type="SAM" id="MobiDB-lite"/>
    </source>
</evidence>
<feature type="region of interest" description="Disordered" evidence="5">
    <location>
        <begin position="975"/>
        <end position="1026"/>
    </location>
</feature>
<dbReference type="Pfam" id="PF00122">
    <property type="entry name" value="E1-E2_ATPase"/>
    <property type="match status" value="1"/>
</dbReference>
<feature type="region of interest" description="Disordered" evidence="5">
    <location>
        <begin position="273"/>
        <end position="368"/>
    </location>
</feature>
<dbReference type="Pfam" id="PF16209">
    <property type="entry name" value="PhoLip_ATPase_N"/>
    <property type="match status" value="1"/>
</dbReference>
<dbReference type="InterPro" id="IPR023214">
    <property type="entry name" value="HAD_sf"/>
</dbReference>
<dbReference type="GO" id="GO:0045332">
    <property type="term" value="P:phospholipid translocation"/>
    <property type="evidence" value="ECO:0007669"/>
    <property type="project" value="TreeGrafter"/>
</dbReference>
<dbReference type="InterPro" id="IPR023298">
    <property type="entry name" value="ATPase_P-typ_TM_dom_sf"/>
</dbReference>
<keyword evidence="4 6" id="KW-0472">Membrane</keyword>
<organism evidence="9 10">
    <name type="scientific">Kipferlia bialata</name>
    <dbReference type="NCBI Taxonomy" id="797122"/>
    <lineage>
        <taxon>Eukaryota</taxon>
        <taxon>Metamonada</taxon>
        <taxon>Carpediemonas-like organisms</taxon>
        <taxon>Kipferlia</taxon>
    </lineage>
</organism>
<dbReference type="InterPro" id="IPR059000">
    <property type="entry name" value="ATPase_P-type_domA"/>
</dbReference>
<evidence type="ECO:0000313" key="9">
    <source>
        <dbReference type="EMBL" id="GIQ83656.1"/>
    </source>
</evidence>
<name>A0A9K3CUX6_9EUKA</name>
<evidence type="ECO:0000256" key="3">
    <source>
        <dbReference type="ARBA" id="ARBA00022989"/>
    </source>
</evidence>
<dbReference type="EMBL" id="BDIP01001131">
    <property type="protein sequence ID" value="GIQ83656.1"/>
    <property type="molecule type" value="Genomic_DNA"/>
</dbReference>
<dbReference type="SUPFAM" id="SSF81665">
    <property type="entry name" value="Calcium ATPase, transmembrane domain M"/>
    <property type="match status" value="1"/>
</dbReference>
<dbReference type="InterPro" id="IPR018303">
    <property type="entry name" value="ATPase_P-typ_P_site"/>
</dbReference>
<feature type="compositionally biased region" description="Basic and acidic residues" evidence="5">
    <location>
        <begin position="610"/>
        <end position="628"/>
    </location>
</feature>
<feature type="compositionally biased region" description="Basic and acidic residues" evidence="5">
    <location>
        <begin position="348"/>
        <end position="368"/>
    </location>
</feature>
<accession>A0A9K3CUX6</accession>
<dbReference type="SUPFAM" id="SSF56784">
    <property type="entry name" value="HAD-like"/>
    <property type="match status" value="1"/>
</dbReference>
<feature type="non-terminal residue" evidence="9">
    <location>
        <position position="1"/>
    </location>
</feature>
<dbReference type="AlphaFoldDB" id="A0A9K3CUX6"/>
<feature type="transmembrane region" description="Helical" evidence="6">
    <location>
        <begin position="464"/>
        <end position="485"/>
    </location>
</feature>
<dbReference type="Proteomes" id="UP000265618">
    <property type="component" value="Unassembled WGS sequence"/>
</dbReference>
<feature type="transmembrane region" description="Helical" evidence="6">
    <location>
        <begin position="68"/>
        <end position="85"/>
    </location>
</feature>
<feature type="domain" description="P-type ATPase A" evidence="7">
    <location>
        <begin position="132"/>
        <end position="207"/>
    </location>
</feature>
<evidence type="ECO:0000256" key="6">
    <source>
        <dbReference type="SAM" id="Phobius"/>
    </source>
</evidence>
<feature type="compositionally biased region" description="Basic and acidic residues" evidence="5">
    <location>
        <begin position="998"/>
        <end position="1015"/>
    </location>
</feature>
<dbReference type="SUPFAM" id="SSF81653">
    <property type="entry name" value="Calcium ATPase, transduction domain A"/>
    <property type="match status" value="1"/>
</dbReference>
<evidence type="ECO:0000256" key="4">
    <source>
        <dbReference type="ARBA" id="ARBA00023136"/>
    </source>
</evidence>
<keyword evidence="3 6" id="KW-1133">Transmembrane helix</keyword>
<feature type="domain" description="P-type ATPase N-terminal" evidence="8">
    <location>
        <begin position="15"/>
        <end position="69"/>
    </location>
</feature>
<proteinExistence type="predicted"/>
<sequence length="1120" mass="123548">DDASASASLDPLPMLYPTNQVKTTKYSVVNFIPKLLWDQFKRPANLFFLVTAIADSIPALTVTAPFTFISPLIFIVVMAAVREALDDMRRKKADVTANAPTFEVIRHSESGMDPLPRADGEKERERPQQTGREREGDTQTLTVASKDILVGDIVVVRSGAEVPADLVLLASSNTDNFGYVQTANLDGESNLKAIASMDYTAECSSIDDLSALSLSVSAPAPSASLEVFSGEMKINLNSLPERERGSMDVSVTQSSTCVGSSVQYGSLLIPQSAPGMLSFRPRGRNSASKERRRQQKLRKSRERRLKHQRRRSFRTFLPKMPKMPKMPAMKRNGSKSALSTPSLPVATTERRQAERERERTELEGERDVSYGSMTRSLPATLKHIPQAAGDDAPPDLPVDYARRGDVVAVPVGLGNMLLRGTRLCNTDVAYGLVVYTGHQTKVYMNTAKQPSKTSFLEARMNKMVIVLFFLTALVIFALAVLPVTVAQEVSTHWYLVGDYAMDTGIRLYATRAMEYMILLSWNIPVSLFVTLELVRYLQGRMMEWDQHCVVESRGDHGHILAQNSNVLDDLGHVQIVVSDKTGTLTSNEMVFQQCCLVEGAPVDSEESETEGEREREDSEEMTHGEGLESTKYSTETGTPDLSHPYRVHPINATEDVEGTEGGEPSPTLDTFFLSLALCHSVLPQPDMDVIGMYSRNELLVEQDGEEEREIHVAYSGQSPDEIALVDAARSNGCTLLARDASSLYVLMGTPCPRTRVIRRFRVITVVPFTSDRKRMSVVLEELVPSPHLFGSKERERLDELGVFSRVLPGDSESPVLICKGADSHVLPLCRPASLSAGIDSAIHDYSCQGLRTLVMCHATIHDLEALDLFVRVSMCDPDDEEFEQAADGLEQSLTLIGVTGVEDKLQRGVPRTLEALRVAGIKVCTLTGDKRETAINIAYSSQLFPQVCDVHCIIGDELDDEALDMYEDEVQRVTTAQTPSAQPKEGVFPSIPGQVEDSQGRERERESVRERERSDSVQSVTGGPNNCLSSVEMESMQRQALTEAARTAIEGLRTALQAQRALRRERRSEMPQVLVIDGRAIAILEETGLLGELIGLTEPCVSVLMCRLSPRQKAQVSVYV</sequence>
<feature type="region of interest" description="Disordered" evidence="5">
    <location>
        <begin position="106"/>
        <end position="140"/>
    </location>
</feature>
<dbReference type="InterPro" id="IPR023299">
    <property type="entry name" value="ATPase_P-typ_cyto_dom_N"/>
</dbReference>
<gene>
    <name evidence="9" type="ORF">KIPB_005010</name>
</gene>
<evidence type="ECO:0000256" key="2">
    <source>
        <dbReference type="ARBA" id="ARBA00022692"/>
    </source>
</evidence>
<dbReference type="GO" id="GO:0000166">
    <property type="term" value="F:nucleotide binding"/>
    <property type="evidence" value="ECO:0007669"/>
    <property type="project" value="InterPro"/>
</dbReference>
<evidence type="ECO:0000259" key="8">
    <source>
        <dbReference type="Pfam" id="PF16209"/>
    </source>
</evidence>
<feature type="compositionally biased region" description="Polar residues" evidence="5">
    <location>
        <begin position="630"/>
        <end position="639"/>
    </location>
</feature>
<comment type="caution">
    <text evidence="9">The sequence shown here is derived from an EMBL/GenBank/DDBJ whole genome shotgun (WGS) entry which is preliminary data.</text>
</comment>
<protein>
    <submittedName>
        <fullName evidence="9">P-type ATPase, subfamily IV</fullName>
    </submittedName>
</protein>
<dbReference type="Gene3D" id="2.70.150.10">
    <property type="entry name" value="Calcium-transporting ATPase, cytoplasmic transduction domain A"/>
    <property type="match status" value="2"/>
</dbReference>